<sequence>MKKLIYIPAAAILAFGGIVLADTGDSPESSQAAPESTVKAAPQNELQRFISFEEAKEIAKTKAQGNAVELKLSGDDEDPHYSVEVKKKETVDQFRIDAKDGAIRNGELQPEAANNKIQPQQHRGTVSKSQLIGKQQAVAIARTVASGKVDDIELEKEHGMFIYEVEFEDGDTDYEVYVDAINGTVHHVETDFDD</sequence>
<comment type="caution">
    <text evidence="3">The sequence shown here is derived from an EMBL/GenBank/DDBJ whole genome shotgun (WGS) entry which is preliminary data.</text>
</comment>
<feature type="chain" id="PRO_5045220333" evidence="1">
    <location>
        <begin position="22"/>
        <end position="194"/>
    </location>
</feature>
<dbReference type="RefSeq" id="WP_377277922.1">
    <property type="nucleotide sequence ID" value="NZ_JBHSGL010000005.1"/>
</dbReference>
<evidence type="ECO:0000313" key="3">
    <source>
        <dbReference type="EMBL" id="MFC4712621.1"/>
    </source>
</evidence>
<accession>A0ABV9MA37</accession>
<gene>
    <name evidence="3" type="ORF">ACFO5U_07120</name>
</gene>
<dbReference type="Pfam" id="PF03413">
    <property type="entry name" value="PepSY"/>
    <property type="match status" value="2"/>
</dbReference>
<evidence type="ECO:0000259" key="2">
    <source>
        <dbReference type="Pfam" id="PF03413"/>
    </source>
</evidence>
<protein>
    <submittedName>
        <fullName evidence="3">PepSY domain-containing protein</fullName>
    </submittedName>
</protein>
<dbReference type="EMBL" id="JBHSGL010000005">
    <property type="protein sequence ID" value="MFC4712621.1"/>
    <property type="molecule type" value="Genomic_DNA"/>
</dbReference>
<reference evidence="4" key="1">
    <citation type="journal article" date="2019" name="Int. J. Syst. Evol. Microbiol.">
        <title>The Global Catalogue of Microorganisms (GCM) 10K type strain sequencing project: providing services to taxonomists for standard genome sequencing and annotation.</title>
        <authorList>
            <consortium name="The Broad Institute Genomics Platform"/>
            <consortium name="The Broad Institute Genome Sequencing Center for Infectious Disease"/>
            <person name="Wu L."/>
            <person name="Ma J."/>
        </authorList>
    </citation>
    <scope>NUCLEOTIDE SEQUENCE [LARGE SCALE GENOMIC DNA]</scope>
    <source>
        <strain evidence="4">CGMCC 1.12151</strain>
    </source>
</reference>
<keyword evidence="4" id="KW-1185">Reference proteome</keyword>
<name>A0ABV9MA37_9BACL</name>
<proteinExistence type="predicted"/>
<dbReference type="Proteomes" id="UP001595932">
    <property type="component" value="Unassembled WGS sequence"/>
</dbReference>
<keyword evidence="1" id="KW-0732">Signal</keyword>
<feature type="domain" description="PepSY" evidence="2">
    <location>
        <begin position="132"/>
        <end position="185"/>
    </location>
</feature>
<evidence type="ECO:0000256" key="1">
    <source>
        <dbReference type="SAM" id="SignalP"/>
    </source>
</evidence>
<dbReference type="Gene3D" id="3.10.450.40">
    <property type="match status" value="2"/>
</dbReference>
<evidence type="ECO:0000313" key="4">
    <source>
        <dbReference type="Proteomes" id="UP001595932"/>
    </source>
</evidence>
<feature type="domain" description="PepSY" evidence="2">
    <location>
        <begin position="50"/>
        <end position="105"/>
    </location>
</feature>
<dbReference type="InterPro" id="IPR025711">
    <property type="entry name" value="PepSY"/>
</dbReference>
<feature type="signal peptide" evidence="1">
    <location>
        <begin position="1"/>
        <end position="21"/>
    </location>
</feature>
<organism evidence="3 4">
    <name type="scientific">Planococcus dechangensis</name>
    <dbReference type="NCBI Taxonomy" id="1176255"/>
    <lineage>
        <taxon>Bacteria</taxon>
        <taxon>Bacillati</taxon>
        <taxon>Bacillota</taxon>
        <taxon>Bacilli</taxon>
        <taxon>Bacillales</taxon>
        <taxon>Caryophanaceae</taxon>
        <taxon>Planococcus</taxon>
    </lineage>
</organism>